<organism evidence="1 2">
    <name type="scientific">Metallosphaera yellowstonensis MK1</name>
    <dbReference type="NCBI Taxonomy" id="671065"/>
    <lineage>
        <taxon>Archaea</taxon>
        <taxon>Thermoproteota</taxon>
        <taxon>Thermoprotei</taxon>
        <taxon>Sulfolobales</taxon>
        <taxon>Sulfolobaceae</taxon>
        <taxon>Metallosphaera</taxon>
    </lineage>
</organism>
<reference evidence="1 2" key="1">
    <citation type="submission" date="2012-01" db="EMBL/GenBank/DDBJ databases">
        <title>Improved High-Quality Draft sequence of Metallosphaera yellowstonensis MK1.</title>
        <authorList>
            <consortium name="US DOE Joint Genome Institute"/>
            <person name="Lucas S."/>
            <person name="Han J."/>
            <person name="Cheng J.-F."/>
            <person name="Goodwin L."/>
            <person name="Pitluck S."/>
            <person name="Peters L."/>
            <person name="Teshima H."/>
            <person name="Detter J.C."/>
            <person name="Han C."/>
            <person name="Tapia R."/>
            <person name="Land M."/>
            <person name="Hauser L."/>
            <person name="Kyrpides N."/>
            <person name="Kozubal M."/>
            <person name="Macur R.E."/>
            <person name="Jay Z."/>
            <person name="Inskeep W."/>
            <person name="Woyke T."/>
        </authorList>
    </citation>
    <scope>NUCLEOTIDE SEQUENCE [LARGE SCALE GENOMIC DNA]</scope>
    <source>
        <strain evidence="1 2">MK1</strain>
    </source>
</reference>
<accession>H2C4F6</accession>
<name>H2C4F6_9CREN</name>
<proteinExistence type="predicted"/>
<sequence length="77" mass="8987">MGKRTFFCCEHCARGYKNVIQEVLRRTGWDRLDSLELEGNYRGRKGVARNGDKSYVFSFRLGSEAEITEFREEDSKS</sequence>
<evidence type="ECO:0000313" key="2">
    <source>
        <dbReference type="Proteomes" id="UP000003980"/>
    </source>
</evidence>
<dbReference type="eggNOG" id="arCOG06030">
    <property type="taxonomic scope" value="Archaea"/>
</dbReference>
<dbReference type="Proteomes" id="UP000003980">
    <property type="component" value="Unassembled WGS sequence"/>
</dbReference>
<dbReference type="Pfam" id="PF11494">
    <property type="entry name" value="Ta0938"/>
    <property type="match status" value="1"/>
</dbReference>
<keyword evidence="2" id="KW-1185">Reference proteome</keyword>
<protein>
    <submittedName>
        <fullName evidence="1">Uncharacterized protein</fullName>
    </submittedName>
</protein>
<dbReference type="HOGENOM" id="CLU_2629803_0_0_2"/>
<dbReference type="STRING" id="671065.MetMK1DRAFT_00003230"/>
<gene>
    <name evidence="1" type="ORF">MetMK1DRAFT_00003230</name>
</gene>
<dbReference type="AlphaFoldDB" id="H2C4F6"/>
<evidence type="ECO:0000313" key="1">
    <source>
        <dbReference type="EMBL" id="EHP69821.1"/>
    </source>
</evidence>
<dbReference type="EMBL" id="JH597761">
    <property type="protein sequence ID" value="EHP69821.1"/>
    <property type="molecule type" value="Genomic_DNA"/>
</dbReference>
<dbReference type="InterPro" id="IPR021585">
    <property type="entry name" value="Ta0938"/>
</dbReference>